<dbReference type="SUPFAM" id="SSF48179">
    <property type="entry name" value="6-phosphogluconate dehydrogenase C-terminal domain-like"/>
    <property type="match status" value="1"/>
</dbReference>
<dbReference type="InterPro" id="IPR008927">
    <property type="entry name" value="6-PGluconate_DH-like_C_sf"/>
</dbReference>
<dbReference type="UniPathway" id="UPA00098">
    <property type="reaction ID" value="UER00361"/>
</dbReference>
<evidence type="ECO:0000256" key="3">
    <source>
        <dbReference type="ARBA" id="ARBA00022490"/>
    </source>
</evidence>
<dbReference type="Gene3D" id="1.10.3730.10">
    <property type="entry name" value="ProC C-terminal domain-like"/>
    <property type="match status" value="1"/>
</dbReference>
<dbReference type="GO" id="GO:0055129">
    <property type="term" value="P:L-proline biosynthetic process"/>
    <property type="evidence" value="ECO:0007669"/>
    <property type="project" value="UniProtKB-UniRule"/>
</dbReference>
<dbReference type="EMBL" id="FQXM01000029">
    <property type="protein sequence ID" value="SHH98792.1"/>
    <property type="molecule type" value="Genomic_DNA"/>
</dbReference>
<evidence type="ECO:0000313" key="15">
    <source>
        <dbReference type="Proteomes" id="UP000184447"/>
    </source>
</evidence>
<evidence type="ECO:0000256" key="2">
    <source>
        <dbReference type="ARBA" id="ARBA00005525"/>
    </source>
</evidence>
<dbReference type="InterPro" id="IPR028939">
    <property type="entry name" value="P5C_Rdtase_cat_N"/>
</dbReference>
<feature type="domain" description="Pyrroline-5-carboxylate reductase catalytic N-terminal" evidence="12">
    <location>
        <begin position="4"/>
        <end position="99"/>
    </location>
</feature>
<evidence type="ECO:0000313" key="14">
    <source>
        <dbReference type="EMBL" id="SHH98792.1"/>
    </source>
</evidence>
<dbReference type="RefSeq" id="WP_073340314.1">
    <property type="nucleotide sequence ID" value="NZ_FQXM01000029.1"/>
</dbReference>
<comment type="similarity">
    <text evidence="2 9">Belongs to the pyrroline-5-carboxylate reductase family.</text>
</comment>
<evidence type="ECO:0000256" key="9">
    <source>
        <dbReference type="HAMAP-Rule" id="MF_01925"/>
    </source>
</evidence>
<dbReference type="Gene3D" id="3.40.50.720">
    <property type="entry name" value="NAD(P)-binding Rossmann-like Domain"/>
    <property type="match status" value="1"/>
</dbReference>
<dbReference type="FunFam" id="3.40.50.720:FF:000190">
    <property type="entry name" value="Pyrroline-5-carboxylate reductase"/>
    <property type="match status" value="1"/>
</dbReference>
<keyword evidence="15" id="KW-1185">Reference proteome</keyword>
<dbReference type="InterPro" id="IPR029036">
    <property type="entry name" value="P5CR_dimer"/>
</dbReference>
<dbReference type="PANTHER" id="PTHR11645:SF0">
    <property type="entry name" value="PYRROLINE-5-CARBOXYLATE REDUCTASE 3"/>
    <property type="match status" value="1"/>
</dbReference>
<comment type="catalytic activity">
    <reaction evidence="9">
        <text>L-proline + NAD(+) = (S)-1-pyrroline-5-carboxylate + NADH + 2 H(+)</text>
        <dbReference type="Rhea" id="RHEA:14105"/>
        <dbReference type="ChEBI" id="CHEBI:15378"/>
        <dbReference type="ChEBI" id="CHEBI:17388"/>
        <dbReference type="ChEBI" id="CHEBI:57540"/>
        <dbReference type="ChEBI" id="CHEBI:57945"/>
        <dbReference type="ChEBI" id="CHEBI:60039"/>
        <dbReference type="EC" id="1.5.1.2"/>
    </reaction>
</comment>
<keyword evidence="6 9" id="KW-0521">NADP</keyword>
<dbReference type="GO" id="GO:0005737">
    <property type="term" value="C:cytoplasm"/>
    <property type="evidence" value="ECO:0007669"/>
    <property type="project" value="UniProtKB-SubCell"/>
</dbReference>
<comment type="function">
    <text evidence="8 9">Catalyzes the reduction of 1-pyrroline-5-carboxylate (PCA) to L-proline.</text>
</comment>
<gene>
    <name evidence="9" type="primary">proC</name>
    <name evidence="14" type="ORF">SAMN02745207_03622</name>
</gene>
<dbReference type="FunFam" id="1.10.3730.10:FF:000001">
    <property type="entry name" value="Pyrroline-5-carboxylate reductase"/>
    <property type="match status" value="1"/>
</dbReference>
<dbReference type="PANTHER" id="PTHR11645">
    <property type="entry name" value="PYRROLINE-5-CARBOXYLATE REDUCTASE"/>
    <property type="match status" value="1"/>
</dbReference>
<organism evidence="14 15">
    <name type="scientific">Clostridium grantii DSM 8605</name>
    <dbReference type="NCBI Taxonomy" id="1121316"/>
    <lineage>
        <taxon>Bacteria</taxon>
        <taxon>Bacillati</taxon>
        <taxon>Bacillota</taxon>
        <taxon>Clostridia</taxon>
        <taxon>Eubacteriales</taxon>
        <taxon>Clostridiaceae</taxon>
        <taxon>Clostridium</taxon>
    </lineage>
</organism>
<dbReference type="AlphaFoldDB" id="A0A1M5XGL8"/>
<dbReference type="InterPro" id="IPR036291">
    <property type="entry name" value="NAD(P)-bd_dom_sf"/>
</dbReference>
<keyword evidence="4 9" id="KW-0028">Amino-acid biosynthesis</keyword>
<evidence type="ECO:0000256" key="11">
    <source>
        <dbReference type="PIRSR" id="PIRSR000193-1"/>
    </source>
</evidence>
<evidence type="ECO:0000259" key="12">
    <source>
        <dbReference type="Pfam" id="PF03807"/>
    </source>
</evidence>
<dbReference type="HAMAP" id="MF_01925">
    <property type="entry name" value="P5C_reductase"/>
    <property type="match status" value="1"/>
</dbReference>
<comment type="subcellular location">
    <subcellularLocation>
        <location evidence="1 9">Cytoplasm</location>
    </subcellularLocation>
</comment>
<feature type="binding site" evidence="11">
    <location>
        <position position="57"/>
    </location>
    <ligand>
        <name>NADPH</name>
        <dbReference type="ChEBI" id="CHEBI:57783"/>
    </ligand>
</feature>
<keyword evidence="7 9" id="KW-0560">Oxidoreductase</keyword>
<dbReference type="STRING" id="1121316.SAMN02745207_03622"/>
<proteinExistence type="inferred from homology"/>
<sequence length="268" mass="29198">MSKKIGFIGCGNMAKAIIKGVLNSNIFLGEDIIVSDINLEMLEKTKLEMGIEITLDNKVVSKNADYIVLSIKPNMYEKIIQEIKEDIKEKTIVITIAAGITREKAESNFGKKVKLVRVMPNTPALVGEGMSALCPNDMISKEELKEVEDIFNSFGKTEIMEEKYMNAVTALTGSSPAIVYSFIEALADAAVLKGLPRDKAYKLASQAVLGSAKMVLETGRHPGELKDAVCSPGGTTIEAMFSLEKNGFRGVVMESFVKCVDKADEMSK</sequence>
<feature type="binding site" evidence="11">
    <location>
        <begin position="8"/>
        <end position="13"/>
    </location>
    <ligand>
        <name>NADP(+)</name>
        <dbReference type="ChEBI" id="CHEBI:58349"/>
    </ligand>
</feature>
<evidence type="ECO:0000256" key="5">
    <source>
        <dbReference type="ARBA" id="ARBA00022650"/>
    </source>
</evidence>
<dbReference type="SUPFAM" id="SSF51735">
    <property type="entry name" value="NAD(P)-binding Rossmann-fold domains"/>
    <property type="match status" value="1"/>
</dbReference>
<keyword evidence="5 9" id="KW-0641">Proline biosynthesis</keyword>
<accession>A0A1M5XGL8</accession>
<reference evidence="14 15" key="1">
    <citation type="submission" date="2016-11" db="EMBL/GenBank/DDBJ databases">
        <authorList>
            <person name="Jaros S."/>
            <person name="Januszkiewicz K."/>
            <person name="Wedrychowicz H."/>
        </authorList>
    </citation>
    <scope>NUCLEOTIDE SEQUENCE [LARGE SCALE GENOMIC DNA]</scope>
    <source>
        <strain evidence="14 15">DSM 8605</strain>
    </source>
</reference>
<dbReference type="PIRSF" id="PIRSF000193">
    <property type="entry name" value="Pyrrol-5-carb_rd"/>
    <property type="match status" value="1"/>
</dbReference>
<dbReference type="Pfam" id="PF14748">
    <property type="entry name" value="P5CR_dimer"/>
    <property type="match status" value="1"/>
</dbReference>
<feature type="domain" description="Pyrroline-5-carboxylate reductase dimerisation" evidence="13">
    <location>
        <begin position="162"/>
        <end position="266"/>
    </location>
</feature>
<dbReference type="Pfam" id="PF03807">
    <property type="entry name" value="F420_oxidored"/>
    <property type="match status" value="1"/>
</dbReference>
<evidence type="ECO:0000259" key="13">
    <source>
        <dbReference type="Pfam" id="PF14748"/>
    </source>
</evidence>
<dbReference type="NCBIfam" id="TIGR00112">
    <property type="entry name" value="proC"/>
    <property type="match status" value="1"/>
</dbReference>
<evidence type="ECO:0000256" key="1">
    <source>
        <dbReference type="ARBA" id="ARBA00004496"/>
    </source>
</evidence>
<evidence type="ECO:0000256" key="10">
    <source>
        <dbReference type="NCBIfam" id="TIGR00112"/>
    </source>
</evidence>
<dbReference type="GO" id="GO:0004735">
    <property type="term" value="F:pyrroline-5-carboxylate reductase activity"/>
    <property type="evidence" value="ECO:0007669"/>
    <property type="project" value="UniProtKB-UniRule"/>
</dbReference>
<dbReference type="EC" id="1.5.1.2" evidence="9 10"/>
<protein>
    <recommendedName>
        <fullName evidence="9 10">Pyrroline-5-carboxylate reductase</fullName>
        <shortName evidence="9">P5C reductase</shortName>
        <shortName evidence="9">P5CR</shortName>
        <ecNumber evidence="9 10">1.5.1.2</ecNumber>
    </recommendedName>
    <alternativeName>
        <fullName evidence="9">PCA reductase</fullName>
    </alternativeName>
</protein>
<dbReference type="OrthoDB" id="9805754at2"/>
<name>A0A1M5XGL8_9CLOT</name>
<keyword evidence="3 9" id="KW-0963">Cytoplasm</keyword>
<comment type="pathway">
    <text evidence="9">Amino-acid biosynthesis; L-proline biosynthesis; L-proline from L-glutamate 5-semialdehyde: step 1/1.</text>
</comment>
<comment type="catalytic activity">
    <reaction evidence="9">
        <text>L-proline + NADP(+) = (S)-1-pyrroline-5-carboxylate + NADPH + 2 H(+)</text>
        <dbReference type="Rhea" id="RHEA:14109"/>
        <dbReference type="ChEBI" id="CHEBI:15378"/>
        <dbReference type="ChEBI" id="CHEBI:17388"/>
        <dbReference type="ChEBI" id="CHEBI:57783"/>
        <dbReference type="ChEBI" id="CHEBI:58349"/>
        <dbReference type="ChEBI" id="CHEBI:60039"/>
        <dbReference type="EC" id="1.5.1.2"/>
    </reaction>
</comment>
<dbReference type="Proteomes" id="UP000184447">
    <property type="component" value="Unassembled WGS sequence"/>
</dbReference>
<evidence type="ECO:0000256" key="7">
    <source>
        <dbReference type="ARBA" id="ARBA00023002"/>
    </source>
</evidence>
<evidence type="ECO:0000256" key="8">
    <source>
        <dbReference type="ARBA" id="ARBA00058118"/>
    </source>
</evidence>
<evidence type="ECO:0000256" key="6">
    <source>
        <dbReference type="ARBA" id="ARBA00022857"/>
    </source>
</evidence>
<dbReference type="InterPro" id="IPR000304">
    <property type="entry name" value="Pyrroline-COOH_reductase"/>
</dbReference>
<evidence type="ECO:0000256" key="4">
    <source>
        <dbReference type="ARBA" id="ARBA00022605"/>
    </source>
</evidence>